<organism evidence="8 9">
    <name type="scientific">Candidatus Desulfobacillus denitrificans</name>
    <dbReference type="NCBI Taxonomy" id="2608985"/>
    <lineage>
        <taxon>Bacteria</taxon>
        <taxon>Pseudomonadati</taxon>
        <taxon>Pseudomonadota</taxon>
        <taxon>Betaproteobacteria</taxon>
        <taxon>Candidatus Desulfobacillus</taxon>
    </lineage>
</organism>
<dbReference type="PROSITE" id="PS51186">
    <property type="entry name" value="GNAT"/>
    <property type="match status" value="1"/>
</dbReference>
<evidence type="ECO:0000256" key="1">
    <source>
        <dbReference type="ARBA" id="ARBA00005395"/>
    </source>
</evidence>
<dbReference type="InterPro" id="IPR016181">
    <property type="entry name" value="Acyl_CoA_acyltransferase"/>
</dbReference>
<evidence type="ECO:0000256" key="2">
    <source>
        <dbReference type="ARBA" id="ARBA00022490"/>
    </source>
</evidence>
<dbReference type="PANTHER" id="PTHR43420">
    <property type="entry name" value="ACETYLTRANSFERASE"/>
    <property type="match status" value="1"/>
</dbReference>
<evidence type="ECO:0000256" key="6">
    <source>
        <dbReference type="RuleBase" id="RU363094"/>
    </source>
</evidence>
<name>A0A809R8V6_9PROT</name>
<reference evidence="8" key="1">
    <citation type="journal article" name="DNA Res.">
        <title>The physiological potential of anammox bacteria as revealed by their core genome structure.</title>
        <authorList>
            <person name="Okubo T."/>
            <person name="Toyoda A."/>
            <person name="Fukuhara K."/>
            <person name="Uchiyama I."/>
            <person name="Harigaya Y."/>
            <person name="Kuroiwa M."/>
            <person name="Suzuki T."/>
            <person name="Murakami Y."/>
            <person name="Suwa Y."/>
            <person name="Takami H."/>
        </authorList>
    </citation>
    <scope>NUCLEOTIDE SEQUENCE</scope>
    <source>
        <strain evidence="8">317325-3</strain>
    </source>
</reference>
<comment type="caution">
    <text evidence="5">Lacks conserved residue(s) required for the propagation of feature annotation.</text>
</comment>
<dbReference type="EC" id="2.3.1.266" evidence="5 6"/>
<proteinExistence type="inferred from homology"/>
<dbReference type="PANTHER" id="PTHR43420:SF51">
    <property type="entry name" value="PEPTIDYL-LYSINE N-ACETYLTRANSFERASE YIAC"/>
    <property type="match status" value="1"/>
</dbReference>
<evidence type="ECO:0000313" key="9">
    <source>
        <dbReference type="Proteomes" id="UP000662914"/>
    </source>
</evidence>
<dbReference type="Proteomes" id="UP000662914">
    <property type="component" value="Chromosome"/>
</dbReference>
<protein>
    <recommendedName>
        <fullName evidence="5 6">[Ribosomal protein bS18]-alanine N-acetyltransferase</fullName>
        <ecNumber evidence="5 6">2.3.1.266</ecNumber>
    </recommendedName>
</protein>
<dbReference type="Gene3D" id="3.40.630.30">
    <property type="match status" value="1"/>
</dbReference>
<accession>A0A809R8V6</accession>
<keyword evidence="3 5" id="KW-0808">Transferase</keyword>
<dbReference type="InterPro" id="IPR006464">
    <property type="entry name" value="AcTrfase_RimI/Ard1"/>
</dbReference>
<comment type="function">
    <text evidence="5 6">Acetylates the N-terminal alanine of ribosomal protein bS18.</text>
</comment>
<dbReference type="EMBL" id="AP021857">
    <property type="protein sequence ID" value="BBO20755.1"/>
    <property type="molecule type" value="Genomic_DNA"/>
</dbReference>
<gene>
    <name evidence="5" type="primary">rimI</name>
    <name evidence="8" type="ORF">DSYM_14540</name>
</gene>
<evidence type="ECO:0000313" key="8">
    <source>
        <dbReference type="EMBL" id="BBO20755.1"/>
    </source>
</evidence>
<dbReference type="GO" id="GO:0005737">
    <property type="term" value="C:cytoplasm"/>
    <property type="evidence" value="ECO:0007669"/>
    <property type="project" value="UniProtKB-SubCell"/>
</dbReference>
<dbReference type="CDD" id="cd04301">
    <property type="entry name" value="NAT_SF"/>
    <property type="match status" value="1"/>
</dbReference>
<dbReference type="HAMAP" id="MF_02210">
    <property type="entry name" value="RimI"/>
    <property type="match status" value="1"/>
</dbReference>
<dbReference type="InterPro" id="IPR043690">
    <property type="entry name" value="RimI"/>
</dbReference>
<dbReference type="NCBIfam" id="TIGR01575">
    <property type="entry name" value="rimI"/>
    <property type="match status" value="1"/>
</dbReference>
<evidence type="ECO:0000256" key="3">
    <source>
        <dbReference type="ARBA" id="ARBA00022679"/>
    </source>
</evidence>
<dbReference type="GO" id="GO:0008999">
    <property type="term" value="F:protein-N-terminal-alanine acetyltransferase activity"/>
    <property type="evidence" value="ECO:0007669"/>
    <property type="project" value="UniProtKB-UniRule"/>
</dbReference>
<keyword evidence="2 5" id="KW-0963">Cytoplasm</keyword>
<dbReference type="AlphaFoldDB" id="A0A809R8V6"/>
<keyword evidence="4 5" id="KW-0012">Acyltransferase</keyword>
<comment type="similarity">
    <text evidence="1 5 6">Belongs to the acetyltransferase family. RimI subfamily.</text>
</comment>
<feature type="domain" description="N-acetyltransferase" evidence="7">
    <location>
        <begin position="9"/>
        <end position="153"/>
    </location>
</feature>
<feature type="active site" description="Proton acceptor" evidence="5">
    <location>
        <position position="110"/>
    </location>
</feature>
<feature type="active site" description="Proton donor" evidence="5">
    <location>
        <position position="122"/>
    </location>
</feature>
<dbReference type="KEGG" id="ddz:DSYM_14540"/>
<comment type="subcellular location">
    <subcellularLocation>
        <location evidence="5 6">Cytoplasm</location>
    </subcellularLocation>
</comment>
<dbReference type="InterPro" id="IPR000182">
    <property type="entry name" value="GNAT_dom"/>
</dbReference>
<sequence>MSAILESAPILAPMRRAEIEAVLAVEQSAYPFPWTRANFADSLSAGYSAWTCRSGGELIGYAVMMLVLDEAHLLNITVAPDWQRHGYGRLLMHHLFGVARHHGAKRMFLEVRPSNAPGQGLYHRLGFETIGRRRGYYPAGEGREDAVVMALTL</sequence>
<evidence type="ECO:0000256" key="5">
    <source>
        <dbReference type="HAMAP-Rule" id="MF_02210"/>
    </source>
</evidence>
<dbReference type="InterPro" id="IPR050680">
    <property type="entry name" value="YpeA/RimI_acetyltransf"/>
</dbReference>
<feature type="binding site" evidence="5">
    <location>
        <position position="115"/>
    </location>
    <ligand>
        <name>acetyl-CoA</name>
        <dbReference type="ChEBI" id="CHEBI:57288"/>
    </ligand>
</feature>
<evidence type="ECO:0000259" key="7">
    <source>
        <dbReference type="PROSITE" id="PS51186"/>
    </source>
</evidence>
<comment type="catalytic activity">
    <reaction evidence="5 6">
        <text>N-terminal L-alanyl-[ribosomal protein bS18] + acetyl-CoA = N-terminal N(alpha)-acetyl-L-alanyl-[ribosomal protein bS18] + CoA + H(+)</text>
        <dbReference type="Rhea" id="RHEA:43756"/>
        <dbReference type="Rhea" id="RHEA-COMP:10676"/>
        <dbReference type="Rhea" id="RHEA-COMP:10677"/>
        <dbReference type="ChEBI" id="CHEBI:15378"/>
        <dbReference type="ChEBI" id="CHEBI:57287"/>
        <dbReference type="ChEBI" id="CHEBI:57288"/>
        <dbReference type="ChEBI" id="CHEBI:64718"/>
        <dbReference type="ChEBI" id="CHEBI:83683"/>
        <dbReference type="EC" id="2.3.1.266"/>
    </reaction>
</comment>
<dbReference type="SUPFAM" id="SSF55729">
    <property type="entry name" value="Acyl-CoA N-acyltransferases (Nat)"/>
    <property type="match status" value="1"/>
</dbReference>
<dbReference type="Pfam" id="PF00583">
    <property type="entry name" value="Acetyltransf_1"/>
    <property type="match status" value="1"/>
</dbReference>
<evidence type="ECO:0000256" key="4">
    <source>
        <dbReference type="ARBA" id="ARBA00023315"/>
    </source>
</evidence>